<accession>A0ABX0GYW8</accession>
<organism evidence="3 4">
    <name type="scientific">Motilibacter deserti</name>
    <dbReference type="NCBI Taxonomy" id="2714956"/>
    <lineage>
        <taxon>Bacteria</taxon>
        <taxon>Bacillati</taxon>
        <taxon>Actinomycetota</taxon>
        <taxon>Actinomycetes</taxon>
        <taxon>Motilibacterales</taxon>
        <taxon>Motilibacteraceae</taxon>
        <taxon>Motilibacter</taxon>
    </lineage>
</organism>
<name>A0ABX0GYW8_9ACTN</name>
<feature type="region of interest" description="Disordered" evidence="2">
    <location>
        <begin position="191"/>
        <end position="217"/>
    </location>
</feature>
<keyword evidence="1" id="KW-0175">Coiled coil</keyword>
<evidence type="ECO:0000313" key="4">
    <source>
        <dbReference type="Proteomes" id="UP000800981"/>
    </source>
</evidence>
<feature type="compositionally biased region" description="Low complexity" evidence="2">
    <location>
        <begin position="193"/>
        <end position="206"/>
    </location>
</feature>
<feature type="coiled-coil region" evidence="1">
    <location>
        <begin position="37"/>
        <end position="66"/>
    </location>
</feature>
<dbReference type="EMBL" id="JAANNP010000109">
    <property type="protein sequence ID" value="NHC16212.1"/>
    <property type="molecule type" value="Genomic_DNA"/>
</dbReference>
<protein>
    <submittedName>
        <fullName evidence="3">Uncharacterized protein</fullName>
    </submittedName>
</protein>
<dbReference type="Proteomes" id="UP000800981">
    <property type="component" value="Unassembled WGS sequence"/>
</dbReference>
<comment type="caution">
    <text evidence="3">The sequence shown here is derived from an EMBL/GenBank/DDBJ whole genome shotgun (WGS) entry which is preliminary data.</text>
</comment>
<evidence type="ECO:0000256" key="1">
    <source>
        <dbReference type="SAM" id="Coils"/>
    </source>
</evidence>
<feature type="non-terminal residue" evidence="3">
    <location>
        <position position="274"/>
    </location>
</feature>
<proteinExistence type="predicted"/>
<sequence>MSTSHLEMQPAAEEPVAAAGTRVVQLVSVVAMAAETAAQVAARRAALKAERDQAEANAIRADLEARRGAAQAAWAPLLDPAGYGGTTVLDAGRAWAAAQAWSPDPEAERATTLAEDRLRELRPDVMERYDRLRAQGTHPVDAMTRVAPYFDAPPVRVADPVTRPAGLAPDQATGGVVLLADADRQTARFPHVTDAPTTAPAATGPAPDAPPPAPRPVDQQALQALRSRAAELPNATVATALSVWDHARTTLPLEAARPFMAQAEQRLDQLAPDV</sequence>
<evidence type="ECO:0000313" key="3">
    <source>
        <dbReference type="EMBL" id="NHC16212.1"/>
    </source>
</evidence>
<reference evidence="3 4" key="1">
    <citation type="submission" date="2020-03" db="EMBL/GenBank/DDBJ databases">
        <title>Two novel Motilibacter sp.</title>
        <authorList>
            <person name="Liu S."/>
        </authorList>
    </citation>
    <scope>NUCLEOTIDE SEQUENCE [LARGE SCALE GENOMIC DNA]</scope>
    <source>
        <strain evidence="3 4">E257</strain>
    </source>
</reference>
<gene>
    <name evidence="3" type="ORF">G9H71_20715</name>
</gene>
<keyword evidence="4" id="KW-1185">Reference proteome</keyword>
<evidence type="ECO:0000256" key="2">
    <source>
        <dbReference type="SAM" id="MobiDB-lite"/>
    </source>
</evidence>